<dbReference type="SUPFAM" id="SSF52540">
    <property type="entry name" value="P-loop containing nucleoside triphosphate hydrolases"/>
    <property type="match status" value="1"/>
</dbReference>
<dbReference type="PANTHER" id="PTHR36978:SF4">
    <property type="entry name" value="P-LOOP CONTAINING NUCLEOSIDE TRIPHOSPHATE HYDROLASE PROTEIN"/>
    <property type="match status" value="1"/>
</dbReference>
<reference evidence="2" key="1">
    <citation type="journal article" date="2016" name="Genome Biol. Evol.">
        <title>Comparative 'omics' of the Fusarium fujikuroi species complex highlights differences in genetic potential and metabolite synthesis.</title>
        <authorList>
            <person name="Niehaus E.-M."/>
            <person name="Muensterkoetter M."/>
            <person name="Proctor R.H."/>
            <person name="Brown D.W."/>
            <person name="Sharon A."/>
            <person name="Idan Y."/>
            <person name="Oren-Young L."/>
            <person name="Sieber C.M."/>
            <person name="Novak O."/>
            <person name="Pencik A."/>
            <person name="Tarkowska D."/>
            <person name="Hromadova K."/>
            <person name="Freeman S."/>
            <person name="Maymon M."/>
            <person name="Elazar M."/>
            <person name="Youssef S.A."/>
            <person name="El-Shabrawy E.S.M."/>
            <person name="Shalaby A.B.A."/>
            <person name="Houterman P."/>
            <person name="Brock N.L."/>
            <person name="Burkhardt I."/>
            <person name="Tsavkelova E.A."/>
            <person name="Dickschat J.S."/>
            <person name="Galuszka P."/>
            <person name="Gueldener U."/>
            <person name="Tudzynski B."/>
        </authorList>
    </citation>
    <scope>NUCLEOTIDE SEQUENCE [LARGE SCALE GENOMIC DNA]</scope>
    <source>
        <strain evidence="2">ET1</strain>
    </source>
</reference>
<dbReference type="Proteomes" id="UP000183971">
    <property type="component" value="Unassembled WGS sequence"/>
</dbReference>
<dbReference type="Pfam" id="PF17784">
    <property type="entry name" value="Sulfotransfer_4"/>
    <property type="match status" value="1"/>
</dbReference>
<dbReference type="Gene3D" id="3.40.50.300">
    <property type="entry name" value="P-loop containing nucleotide triphosphate hydrolases"/>
    <property type="match status" value="1"/>
</dbReference>
<proteinExistence type="predicted"/>
<dbReference type="InterPro" id="IPR040632">
    <property type="entry name" value="Sulfotransfer_4"/>
</dbReference>
<dbReference type="RefSeq" id="XP_031078355.1">
    <property type="nucleotide sequence ID" value="XM_031227972.1"/>
</dbReference>
<dbReference type="GeneID" id="42051926"/>
<evidence type="ECO:0000313" key="2">
    <source>
        <dbReference type="Proteomes" id="UP000183971"/>
    </source>
</evidence>
<evidence type="ECO:0000313" key="1">
    <source>
        <dbReference type="EMBL" id="CZR37762.1"/>
    </source>
</evidence>
<keyword evidence="2" id="KW-1185">Reference proteome</keyword>
<protein>
    <submittedName>
        <fullName evidence="1">Uncharacterized protein</fullName>
    </submittedName>
</protein>
<dbReference type="PANTHER" id="PTHR36978">
    <property type="entry name" value="P-LOOP CONTAINING NUCLEOTIDE TRIPHOSPHATE HYDROLASE"/>
    <property type="match status" value="1"/>
</dbReference>
<comment type="caution">
    <text evidence="1">The sequence shown here is derived from an EMBL/GenBank/DDBJ whole genome shotgun (WGS) entry which is preliminary data.</text>
</comment>
<name>A0A1L7VBY3_FUSPR</name>
<dbReference type="InterPro" id="IPR027417">
    <property type="entry name" value="P-loop_NTPase"/>
</dbReference>
<gene>
    <name evidence="1" type="ORF">FPRO_07047</name>
</gene>
<dbReference type="VEuPathDB" id="FungiDB:FPRO_07047"/>
<accession>A0A1L7VBY3</accession>
<dbReference type="AlphaFoldDB" id="A0A1L7VBY3"/>
<sequence length="178" mass="20439">MREVGKNNHADLWTALLYEKFGAYGSSLPPSDLITILSNYKGVADYPAAIFVDELLAAFPEAAVILTVRSEDSWAKSMKQTIVHYLDHRVIDETTPMAVMARTYSKLCWDNDFEKNGLALFRRHNEQVRLAAKERKFLEYTVGDGWEPLCAFLKAPAPENTPFPRKDDWLEYKKQIHK</sequence>
<dbReference type="EMBL" id="FJOF01000003">
    <property type="protein sequence ID" value="CZR37762.1"/>
    <property type="molecule type" value="Genomic_DNA"/>
</dbReference>
<organism evidence="1 2">
    <name type="scientific">Fusarium proliferatum (strain ET1)</name>
    <name type="common">Orchid endophyte fungus</name>
    <dbReference type="NCBI Taxonomy" id="1227346"/>
    <lineage>
        <taxon>Eukaryota</taxon>
        <taxon>Fungi</taxon>
        <taxon>Dikarya</taxon>
        <taxon>Ascomycota</taxon>
        <taxon>Pezizomycotina</taxon>
        <taxon>Sordariomycetes</taxon>
        <taxon>Hypocreomycetidae</taxon>
        <taxon>Hypocreales</taxon>
        <taxon>Nectriaceae</taxon>
        <taxon>Fusarium</taxon>
        <taxon>Fusarium fujikuroi species complex</taxon>
    </lineage>
</organism>